<dbReference type="Pfam" id="PF07992">
    <property type="entry name" value="Pyr_redox_2"/>
    <property type="match status" value="1"/>
</dbReference>
<dbReference type="InterPro" id="IPR036188">
    <property type="entry name" value="FAD/NAD-bd_sf"/>
</dbReference>
<dbReference type="GO" id="GO:0051536">
    <property type="term" value="F:iron-sulfur cluster binding"/>
    <property type="evidence" value="ECO:0007669"/>
    <property type="project" value="InterPro"/>
</dbReference>
<dbReference type="SUPFAM" id="SSF46548">
    <property type="entry name" value="alpha-helical ferredoxin"/>
    <property type="match status" value="1"/>
</dbReference>
<dbReference type="Gene3D" id="1.10.1060.10">
    <property type="entry name" value="Alpha-helical ferredoxin"/>
    <property type="match status" value="1"/>
</dbReference>
<organism evidence="3">
    <name type="scientific">hydrothermal vent metagenome</name>
    <dbReference type="NCBI Taxonomy" id="652676"/>
    <lineage>
        <taxon>unclassified sequences</taxon>
        <taxon>metagenomes</taxon>
        <taxon>ecological metagenomes</taxon>
    </lineage>
</organism>
<dbReference type="GO" id="GO:0004159">
    <property type="term" value="F:dihydropyrimidine dehydrogenase (NAD+) activity"/>
    <property type="evidence" value="ECO:0007669"/>
    <property type="project" value="UniProtKB-EC"/>
</dbReference>
<protein>
    <submittedName>
        <fullName evidence="3">NAD-dependent dihydropyrimidine dehydrogenase subunit PreT</fullName>
        <ecNumber evidence="3">1.3.1.1</ecNumber>
    </submittedName>
</protein>
<dbReference type="SUPFAM" id="SSF51971">
    <property type="entry name" value="Nucleotide-binding domain"/>
    <property type="match status" value="1"/>
</dbReference>
<dbReference type="InterPro" id="IPR009051">
    <property type="entry name" value="Helical_ferredxn"/>
</dbReference>
<dbReference type="PANTHER" id="PTHR42783:SF3">
    <property type="entry name" value="GLUTAMATE SYNTHASE [NADPH] SMALL CHAIN-RELATED"/>
    <property type="match status" value="1"/>
</dbReference>
<dbReference type="EC" id="1.3.1.1" evidence="3"/>
<evidence type="ECO:0000259" key="1">
    <source>
        <dbReference type="Pfam" id="PF07992"/>
    </source>
</evidence>
<evidence type="ECO:0000313" key="3">
    <source>
        <dbReference type="EMBL" id="VAX04840.1"/>
    </source>
</evidence>
<dbReference type="Gene3D" id="3.50.50.60">
    <property type="entry name" value="FAD/NAD(P)-binding domain"/>
    <property type="match status" value="2"/>
</dbReference>
<dbReference type="PANTHER" id="PTHR42783">
    <property type="entry name" value="GLUTAMATE SYNTHASE [NADPH] SMALL CHAIN"/>
    <property type="match status" value="1"/>
</dbReference>
<proteinExistence type="predicted"/>
<evidence type="ECO:0000259" key="2">
    <source>
        <dbReference type="Pfam" id="PF14691"/>
    </source>
</evidence>
<sequence length="446" mass="47756">MNHKNHRAAHNKILAKQDANSFFDELHRPLNKSMALKEADHCLYCYDAPCIQACPTSIDIPTFIHQIKSGNVIGAAHTILKQNIMGGTCARACPTEVLCEQACVLNDDASKPVEIGLLQRFAADHLMAKSGPHPFKRAAETGRTIAVIGAGPAGLSFAHRAAVLGHDIHIYEARDKAGGLNEYGLAAYKMVDDFAAKEVDFILDIGGIDIFYGTSLGQDLPLNDLQDKYDAIFIGVGLGSTNDLGLDGEDMSGITDAIDFIEDLRQTDDLSSLELGQNIIVIGGGNTAIDAAIQAKKLGSPNVALVYRRGESQMGATDFEVELARKNGISVHLWSKPITLHGKNNITAITFEHTALRAGKLVGTGEAYILDCDMLLKAIGQKLDGANLQGLATKGGKLVISESYQTSNNKIFAGGDCVLTGEDLTVQAVEDGKQAAIAMDIWLRDN</sequence>
<accession>A0A3B1B3H2</accession>
<dbReference type="PRINTS" id="PR00469">
    <property type="entry name" value="PNDRDTASEII"/>
</dbReference>
<dbReference type="EMBL" id="UOFW01000113">
    <property type="protein sequence ID" value="VAX04840.1"/>
    <property type="molecule type" value="Genomic_DNA"/>
</dbReference>
<keyword evidence="3" id="KW-0560">Oxidoreductase</keyword>
<dbReference type="PRINTS" id="PR00368">
    <property type="entry name" value="FADPNR"/>
</dbReference>
<feature type="domain" description="Dihydroprymidine dehydrogenase" evidence="2">
    <location>
        <begin position="23"/>
        <end position="129"/>
    </location>
</feature>
<name>A0A3B1B3H2_9ZZZZ</name>
<feature type="domain" description="FAD/NAD(P)-binding" evidence="1">
    <location>
        <begin position="144"/>
        <end position="432"/>
    </location>
</feature>
<gene>
    <name evidence="3" type="ORF">MNBD_ALPHA03-1081</name>
</gene>
<dbReference type="InterPro" id="IPR023753">
    <property type="entry name" value="FAD/NAD-binding_dom"/>
</dbReference>
<dbReference type="AlphaFoldDB" id="A0A3B1B3H2"/>
<dbReference type="Pfam" id="PF14691">
    <property type="entry name" value="Fer4_20"/>
    <property type="match status" value="1"/>
</dbReference>
<reference evidence="3" key="1">
    <citation type="submission" date="2018-06" db="EMBL/GenBank/DDBJ databases">
        <authorList>
            <person name="Zhirakovskaya E."/>
        </authorList>
    </citation>
    <scope>NUCLEOTIDE SEQUENCE</scope>
</reference>
<dbReference type="InterPro" id="IPR028261">
    <property type="entry name" value="DPD_II"/>
</dbReference>